<comment type="caution">
    <text evidence="2">The sequence shown here is derived from an EMBL/GenBank/DDBJ whole genome shotgun (WGS) entry which is preliminary data.</text>
</comment>
<reference evidence="2 3" key="1">
    <citation type="submission" date="2018-08" db="EMBL/GenBank/DDBJ databases">
        <title>Meiothermus roseus NBRC 110900 genome sequencing project.</title>
        <authorList>
            <person name="Da Costa M.S."/>
            <person name="Albuquerque L."/>
            <person name="Raposo P."/>
            <person name="Froufe H.J.C."/>
            <person name="Barroso C.S."/>
            <person name="Egas C."/>
        </authorList>
    </citation>
    <scope>NUCLEOTIDE SEQUENCE [LARGE SCALE GENOMIC DNA]</scope>
    <source>
        <strain evidence="2 3">NBRC 110900</strain>
    </source>
</reference>
<feature type="coiled-coil region" evidence="1">
    <location>
        <begin position="18"/>
        <end position="45"/>
    </location>
</feature>
<evidence type="ECO:0000313" key="2">
    <source>
        <dbReference type="EMBL" id="RIH85600.1"/>
    </source>
</evidence>
<sequence>MARARFEVAKESGFGREALSLAGEKARLEARLLEIEEALSIERAEGREVELTRQFLEEYENQDEHGR</sequence>
<dbReference type="AlphaFoldDB" id="A0A399EQ33"/>
<organism evidence="2 3">
    <name type="scientific">Calidithermus roseus</name>
    <dbReference type="NCBI Taxonomy" id="1644118"/>
    <lineage>
        <taxon>Bacteria</taxon>
        <taxon>Thermotogati</taxon>
        <taxon>Deinococcota</taxon>
        <taxon>Deinococci</taxon>
        <taxon>Thermales</taxon>
        <taxon>Thermaceae</taxon>
        <taxon>Calidithermus</taxon>
    </lineage>
</organism>
<name>A0A399EQ33_9DEIN</name>
<dbReference type="Proteomes" id="UP000265341">
    <property type="component" value="Unassembled WGS sequence"/>
</dbReference>
<dbReference type="RefSeq" id="WP_119278161.1">
    <property type="nucleotide sequence ID" value="NZ_QWLA01000040.1"/>
</dbReference>
<proteinExistence type="predicted"/>
<keyword evidence="1" id="KW-0175">Coiled coil</keyword>
<gene>
    <name evidence="2" type="ORF">Mrose_02164</name>
</gene>
<evidence type="ECO:0000313" key="3">
    <source>
        <dbReference type="Proteomes" id="UP000265341"/>
    </source>
</evidence>
<protein>
    <submittedName>
        <fullName evidence="2">Uncharacterized protein</fullName>
    </submittedName>
</protein>
<keyword evidence="3" id="KW-1185">Reference proteome</keyword>
<evidence type="ECO:0000256" key="1">
    <source>
        <dbReference type="SAM" id="Coils"/>
    </source>
</evidence>
<accession>A0A399EQ33</accession>
<dbReference type="EMBL" id="QWLA01000040">
    <property type="protein sequence ID" value="RIH85600.1"/>
    <property type="molecule type" value="Genomic_DNA"/>
</dbReference>